<dbReference type="STRING" id="1960309.SAMN03159343_0107"/>
<sequence>MTVGVVGAVCLVSALLTSWMLGVPAWVFAVVFVGLAAVSLIRPPNG</sequence>
<feature type="transmembrane region" description="Helical" evidence="1">
    <location>
        <begin position="24"/>
        <end position="41"/>
    </location>
</feature>
<dbReference type="AlphaFoldDB" id="A0A1G4X950"/>
<organism evidence="2 3">
    <name type="scientific">Klenkia marina</name>
    <dbReference type="NCBI Taxonomy" id="1960309"/>
    <lineage>
        <taxon>Bacteria</taxon>
        <taxon>Bacillati</taxon>
        <taxon>Actinomycetota</taxon>
        <taxon>Actinomycetes</taxon>
        <taxon>Geodermatophilales</taxon>
        <taxon>Geodermatophilaceae</taxon>
        <taxon>Klenkia</taxon>
    </lineage>
</organism>
<keyword evidence="3" id="KW-1185">Reference proteome</keyword>
<reference evidence="3" key="1">
    <citation type="submission" date="2016-10" db="EMBL/GenBank/DDBJ databases">
        <authorList>
            <person name="Varghese N."/>
            <person name="Submissions S."/>
        </authorList>
    </citation>
    <scope>NUCLEOTIDE SEQUENCE [LARGE SCALE GENOMIC DNA]</scope>
    <source>
        <strain evidence="3">DSM 45722</strain>
    </source>
</reference>
<proteinExistence type="predicted"/>
<keyword evidence="1" id="KW-1133">Transmembrane helix</keyword>
<accession>A0A1G4X950</accession>
<dbReference type="EMBL" id="FMUH01000001">
    <property type="protein sequence ID" value="SCX37464.1"/>
    <property type="molecule type" value="Genomic_DNA"/>
</dbReference>
<gene>
    <name evidence="2" type="ORF">SAMN03159343_0107</name>
</gene>
<evidence type="ECO:0000313" key="3">
    <source>
        <dbReference type="Proteomes" id="UP000198981"/>
    </source>
</evidence>
<name>A0A1G4X950_9ACTN</name>
<keyword evidence="1" id="KW-0812">Transmembrane</keyword>
<evidence type="ECO:0000256" key="1">
    <source>
        <dbReference type="SAM" id="Phobius"/>
    </source>
</evidence>
<keyword evidence="1" id="KW-0472">Membrane</keyword>
<evidence type="ECO:0000313" key="2">
    <source>
        <dbReference type="EMBL" id="SCX37464.1"/>
    </source>
</evidence>
<protein>
    <submittedName>
        <fullName evidence="2">Uncharacterized protein</fullName>
    </submittedName>
</protein>
<dbReference type="Proteomes" id="UP000198981">
    <property type="component" value="Unassembled WGS sequence"/>
</dbReference>